<comment type="caution">
    <text evidence="2">The sequence shown here is derived from an EMBL/GenBank/DDBJ whole genome shotgun (WGS) entry which is preliminary data.</text>
</comment>
<keyword evidence="1" id="KW-0472">Membrane</keyword>
<sequence>MFYCCAGAAAVTVIADVAVLPPEVTVIVAVPALTAVTVPSFATVATVASLEVNAGVASVALFGVTVTFSLTVLPTSTEAVVWSKLTPVTGMLVGSTTRSWRTS</sequence>
<accession>A0A1Z5IZ16</accession>
<reference evidence="2 3" key="1">
    <citation type="submission" date="2015-11" db="EMBL/GenBank/DDBJ databases">
        <title>Draft genome sequences of new species of the genus Lactobacillus isolated from orchardgrass silage.</title>
        <authorList>
            <person name="Tohno M."/>
            <person name="Tanizawa Y."/>
            <person name="Arita M."/>
        </authorList>
    </citation>
    <scope>NUCLEOTIDE SEQUENCE [LARGE SCALE GENOMIC DNA]</scope>
    <source>
        <strain evidence="2 3">IWT25</strain>
    </source>
</reference>
<keyword evidence="1" id="KW-0812">Transmembrane</keyword>
<feature type="transmembrane region" description="Helical" evidence="1">
    <location>
        <begin position="54"/>
        <end position="73"/>
    </location>
</feature>
<evidence type="ECO:0000313" key="3">
    <source>
        <dbReference type="Proteomes" id="UP000198414"/>
    </source>
</evidence>
<feature type="transmembrane region" description="Helical" evidence="1">
    <location>
        <begin position="25"/>
        <end position="47"/>
    </location>
</feature>
<name>A0A1Z5IZ16_9LACO</name>
<evidence type="ECO:0000313" key="2">
    <source>
        <dbReference type="EMBL" id="GAX07034.1"/>
    </source>
</evidence>
<gene>
    <name evidence="2" type="ORF">IWT25_02382</name>
</gene>
<proteinExistence type="predicted"/>
<dbReference type="EMBL" id="BCMI01000033">
    <property type="protein sequence ID" value="GAX07034.1"/>
    <property type="molecule type" value="Genomic_DNA"/>
</dbReference>
<evidence type="ECO:0000256" key="1">
    <source>
        <dbReference type="SAM" id="Phobius"/>
    </source>
</evidence>
<keyword evidence="1" id="KW-1133">Transmembrane helix</keyword>
<protein>
    <submittedName>
        <fullName evidence="2">Uncharacterized protein</fullName>
    </submittedName>
</protein>
<dbReference type="Proteomes" id="UP000198414">
    <property type="component" value="Unassembled WGS sequence"/>
</dbReference>
<dbReference type="AlphaFoldDB" id="A0A1Z5IZ16"/>
<organism evidence="2 3">
    <name type="scientific">Secundilactobacillus pentosiphilus</name>
    <dbReference type="NCBI Taxonomy" id="1714682"/>
    <lineage>
        <taxon>Bacteria</taxon>
        <taxon>Bacillati</taxon>
        <taxon>Bacillota</taxon>
        <taxon>Bacilli</taxon>
        <taxon>Lactobacillales</taxon>
        <taxon>Lactobacillaceae</taxon>
        <taxon>Secundilactobacillus</taxon>
    </lineage>
</organism>